<dbReference type="AlphaFoldDB" id="A0A4Y2PIR3"/>
<accession>A0A4Y2PIR3</accession>
<protein>
    <submittedName>
        <fullName evidence="2">Uncharacterized protein</fullName>
    </submittedName>
</protein>
<evidence type="ECO:0000313" key="3">
    <source>
        <dbReference type="Proteomes" id="UP000499080"/>
    </source>
</evidence>
<keyword evidence="3" id="KW-1185">Reference proteome</keyword>
<gene>
    <name evidence="2" type="ORF">AVEN_221215_1</name>
</gene>
<dbReference type="EMBL" id="BGPR01011379">
    <property type="protein sequence ID" value="GBN50999.1"/>
    <property type="molecule type" value="Genomic_DNA"/>
</dbReference>
<sequence>MNDPAAATIIGECALRNIVPITSCSGDNPLSVGGSSTPHHYYIPLGSETVLTYAEVSHPHVLGAPSSGNSFGFLACSSVQGRDENHSSLSRGYRPGDQTRPIKTAPEAAGLQQHCEAGRCHE</sequence>
<evidence type="ECO:0000256" key="1">
    <source>
        <dbReference type="SAM" id="MobiDB-lite"/>
    </source>
</evidence>
<name>A0A4Y2PIR3_ARAVE</name>
<reference evidence="2 3" key="1">
    <citation type="journal article" date="2019" name="Sci. Rep.">
        <title>Orb-weaving spider Araneus ventricosus genome elucidates the spidroin gene catalogue.</title>
        <authorList>
            <person name="Kono N."/>
            <person name="Nakamura H."/>
            <person name="Ohtoshi R."/>
            <person name="Moran D.A.P."/>
            <person name="Shinohara A."/>
            <person name="Yoshida Y."/>
            <person name="Fujiwara M."/>
            <person name="Mori M."/>
            <person name="Tomita M."/>
            <person name="Arakawa K."/>
        </authorList>
    </citation>
    <scope>NUCLEOTIDE SEQUENCE [LARGE SCALE GENOMIC DNA]</scope>
</reference>
<evidence type="ECO:0000313" key="2">
    <source>
        <dbReference type="EMBL" id="GBN50999.1"/>
    </source>
</evidence>
<proteinExistence type="predicted"/>
<organism evidence="2 3">
    <name type="scientific">Araneus ventricosus</name>
    <name type="common">Orbweaver spider</name>
    <name type="synonym">Epeira ventricosa</name>
    <dbReference type="NCBI Taxonomy" id="182803"/>
    <lineage>
        <taxon>Eukaryota</taxon>
        <taxon>Metazoa</taxon>
        <taxon>Ecdysozoa</taxon>
        <taxon>Arthropoda</taxon>
        <taxon>Chelicerata</taxon>
        <taxon>Arachnida</taxon>
        <taxon>Araneae</taxon>
        <taxon>Araneomorphae</taxon>
        <taxon>Entelegynae</taxon>
        <taxon>Araneoidea</taxon>
        <taxon>Araneidae</taxon>
        <taxon>Araneus</taxon>
    </lineage>
</organism>
<feature type="region of interest" description="Disordered" evidence="1">
    <location>
        <begin position="83"/>
        <end position="111"/>
    </location>
</feature>
<dbReference type="Proteomes" id="UP000499080">
    <property type="component" value="Unassembled WGS sequence"/>
</dbReference>
<comment type="caution">
    <text evidence="2">The sequence shown here is derived from an EMBL/GenBank/DDBJ whole genome shotgun (WGS) entry which is preliminary data.</text>
</comment>